<dbReference type="Proteomes" id="UP000007797">
    <property type="component" value="Unassembled WGS sequence"/>
</dbReference>
<dbReference type="KEGG" id="dfa:DFA_03319"/>
<dbReference type="GeneID" id="14876768"/>
<gene>
    <name evidence="1" type="ORF">DFA_03319</name>
</gene>
<keyword evidence="2" id="KW-1185">Reference proteome</keyword>
<proteinExistence type="predicted"/>
<dbReference type="InterPro" id="IPR036140">
    <property type="entry name" value="PFN_sf"/>
</dbReference>
<protein>
    <recommendedName>
        <fullName evidence="3">Profilin</fullName>
    </recommendedName>
</protein>
<evidence type="ECO:0000313" key="2">
    <source>
        <dbReference type="Proteomes" id="UP000007797"/>
    </source>
</evidence>
<dbReference type="RefSeq" id="XP_004362924.1">
    <property type="nucleotide sequence ID" value="XM_004362867.1"/>
</dbReference>
<reference evidence="2" key="1">
    <citation type="journal article" date="2011" name="Genome Res.">
        <title>Phylogeny-wide analysis of social amoeba genomes highlights ancient origins for complex intercellular communication.</title>
        <authorList>
            <person name="Heidel A.J."/>
            <person name="Lawal H.M."/>
            <person name="Felder M."/>
            <person name="Schilde C."/>
            <person name="Helps N.R."/>
            <person name="Tunggal B."/>
            <person name="Rivero F."/>
            <person name="John U."/>
            <person name="Schleicher M."/>
            <person name="Eichinger L."/>
            <person name="Platzer M."/>
            <person name="Noegel A.A."/>
            <person name="Schaap P."/>
            <person name="Gloeckner G."/>
        </authorList>
    </citation>
    <scope>NUCLEOTIDE SEQUENCE [LARGE SCALE GENOMIC DNA]</scope>
    <source>
        <strain evidence="2">SH3</strain>
    </source>
</reference>
<sequence>MTSITAKLGPDGVVIVKSGNHIVIAYHSNKVNSQNALIATEACARSF</sequence>
<accession>F4PH89</accession>
<evidence type="ECO:0000313" key="1">
    <source>
        <dbReference type="EMBL" id="EGG25073.1"/>
    </source>
</evidence>
<dbReference type="AlphaFoldDB" id="F4PH89"/>
<name>F4PH89_CACFS</name>
<organism evidence="1 2">
    <name type="scientific">Cavenderia fasciculata</name>
    <name type="common">Slime mold</name>
    <name type="synonym">Dictyostelium fasciculatum</name>
    <dbReference type="NCBI Taxonomy" id="261658"/>
    <lineage>
        <taxon>Eukaryota</taxon>
        <taxon>Amoebozoa</taxon>
        <taxon>Evosea</taxon>
        <taxon>Eumycetozoa</taxon>
        <taxon>Dictyostelia</taxon>
        <taxon>Acytosteliales</taxon>
        <taxon>Cavenderiaceae</taxon>
        <taxon>Cavenderia</taxon>
    </lineage>
</organism>
<evidence type="ECO:0008006" key="3">
    <source>
        <dbReference type="Google" id="ProtNLM"/>
    </source>
</evidence>
<dbReference type="SUPFAM" id="SSF55770">
    <property type="entry name" value="Profilin (actin-binding protein)"/>
    <property type="match status" value="1"/>
</dbReference>
<dbReference type="EMBL" id="GL883006">
    <property type="protein sequence ID" value="EGG25073.1"/>
    <property type="molecule type" value="Genomic_DNA"/>
</dbReference>